<comment type="caution">
    <text evidence="1">The sequence shown here is derived from an EMBL/GenBank/DDBJ whole genome shotgun (WGS) entry which is preliminary data.</text>
</comment>
<proteinExistence type="predicted"/>
<dbReference type="Proteomes" id="UP001465668">
    <property type="component" value="Unassembled WGS sequence"/>
</dbReference>
<gene>
    <name evidence="1" type="ORF">SCAR479_00855</name>
</gene>
<reference evidence="1 2" key="1">
    <citation type="submission" date="2024-02" db="EMBL/GenBank/DDBJ databases">
        <title>First draft genome assembly of two strains of Seiridium cardinale.</title>
        <authorList>
            <person name="Emiliani G."/>
            <person name="Scali E."/>
        </authorList>
    </citation>
    <scope>NUCLEOTIDE SEQUENCE [LARGE SCALE GENOMIC DNA]</scope>
    <source>
        <strain evidence="1 2">BM-138-000479</strain>
    </source>
</reference>
<name>A0ABR2Y710_9PEZI</name>
<protein>
    <submittedName>
        <fullName evidence="1">Uncharacterized protein</fullName>
    </submittedName>
</protein>
<organism evidence="1 2">
    <name type="scientific">Seiridium cardinale</name>
    <dbReference type="NCBI Taxonomy" id="138064"/>
    <lineage>
        <taxon>Eukaryota</taxon>
        <taxon>Fungi</taxon>
        <taxon>Dikarya</taxon>
        <taxon>Ascomycota</taxon>
        <taxon>Pezizomycotina</taxon>
        <taxon>Sordariomycetes</taxon>
        <taxon>Xylariomycetidae</taxon>
        <taxon>Amphisphaeriales</taxon>
        <taxon>Sporocadaceae</taxon>
        <taxon>Seiridium</taxon>
    </lineage>
</organism>
<sequence length="50" mass="5525">MSNISSEIKSTSARRHHRVLGISMFHGQLSLVLDQNGVVLKPHCDPQQAT</sequence>
<dbReference type="EMBL" id="JARVKM010000002">
    <property type="protein sequence ID" value="KAK9782512.1"/>
    <property type="molecule type" value="Genomic_DNA"/>
</dbReference>
<keyword evidence="2" id="KW-1185">Reference proteome</keyword>
<evidence type="ECO:0000313" key="2">
    <source>
        <dbReference type="Proteomes" id="UP001465668"/>
    </source>
</evidence>
<accession>A0ABR2Y710</accession>
<evidence type="ECO:0000313" key="1">
    <source>
        <dbReference type="EMBL" id="KAK9782512.1"/>
    </source>
</evidence>